<reference evidence="5 6" key="1">
    <citation type="submission" date="2021-06" db="EMBL/GenBank/DDBJ databases">
        <authorList>
            <person name="Sun Q."/>
            <person name="Li D."/>
        </authorList>
    </citation>
    <scope>NUCLEOTIDE SEQUENCE [LARGE SCALE GENOMIC DNA]</scope>
    <source>
        <strain evidence="5 6">MSJ-4</strain>
    </source>
</reference>
<dbReference type="InterPro" id="IPR003593">
    <property type="entry name" value="AAA+_ATPase"/>
</dbReference>
<dbReference type="InterPro" id="IPR050319">
    <property type="entry name" value="ABC_transp_ATP-bind"/>
</dbReference>
<protein>
    <submittedName>
        <fullName evidence="5">ATP-binding cassette domain-containing protein</fullName>
    </submittedName>
</protein>
<evidence type="ECO:0000313" key="6">
    <source>
        <dbReference type="Proteomes" id="UP000736583"/>
    </source>
</evidence>
<dbReference type="CDD" id="cd03257">
    <property type="entry name" value="ABC_NikE_OppD_transporters"/>
    <property type="match status" value="1"/>
</dbReference>
<dbReference type="RefSeq" id="WP_216457430.1">
    <property type="nucleotide sequence ID" value="NZ_JAHLQL010000004.1"/>
</dbReference>
<dbReference type="Proteomes" id="UP000736583">
    <property type="component" value="Unassembled WGS sequence"/>
</dbReference>
<comment type="caution">
    <text evidence="5">The sequence shown here is derived from an EMBL/GenBank/DDBJ whole genome shotgun (WGS) entry which is preliminary data.</text>
</comment>
<dbReference type="NCBIfam" id="TIGR01727">
    <property type="entry name" value="oligo_HPY"/>
    <property type="match status" value="1"/>
</dbReference>
<dbReference type="Pfam" id="PF08352">
    <property type="entry name" value="oligo_HPY"/>
    <property type="match status" value="1"/>
</dbReference>
<proteinExistence type="predicted"/>
<keyword evidence="6" id="KW-1185">Reference proteome</keyword>
<sequence>MQENNKDILLEVKDLKKYFPLKSRLFFNNKSYVKSVDGVSFKIHKTKIMGLVGESGCGKSTVAKTILNLIEPTGGSVKFNDKTIFNVEKNSYIPNKRMNEIRKDMQLIFQDPYSSLNPRKTIEAIVSEGMVKYKMGSKAEIKGRCEMLLNLCGMDKTCLNRYPHEFSGGQRQRIGIARAISLSPQFIVCDEPTAALDVSIQSQILNLMLDLKEDLSLTYLFISHNLSVVRYFCDEICVMYLGVIVEKGPSAEIYDHPLHPYTKALISSMPISHPLQENKRILLTGSIPSAGKIPSGCKFNTRCKYATDRCREEIPELIEVSTNHLVACHNYNSI</sequence>
<evidence type="ECO:0000256" key="2">
    <source>
        <dbReference type="ARBA" id="ARBA00022741"/>
    </source>
</evidence>
<evidence type="ECO:0000313" key="5">
    <source>
        <dbReference type="EMBL" id="MBU5592681.1"/>
    </source>
</evidence>
<keyword evidence="2" id="KW-0547">Nucleotide-binding</keyword>
<dbReference type="SMART" id="SM00382">
    <property type="entry name" value="AAA"/>
    <property type="match status" value="1"/>
</dbReference>
<evidence type="ECO:0000259" key="4">
    <source>
        <dbReference type="PROSITE" id="PS50893"/>
    </source>
</evidence>
<dbReference type="EMBL" id="JAHLQL010000004">
    <property type="protein sequence ID" value="MBU5592681.1"/>
    <property type="molecule type" value="Genomic_DNA"/>
</dbReference>
<keyword evidence="3 5" id="KW-0067">ATP-binding</keyword>
<gene>
    <name evidence="5" type="ORF">KQI89_13040</name>
</gene>
<organism evidence="5 6">
    <name type="scientific">Clostridium simiarum</name>
    <dbReference type="NCBI Taxonomy" id="2841506"/>
    <lineage>
        <taxon>Bacteria</taxon>
        <taxon>Bacillati</taxon>
        <taxon>Bacillota</taxon>
        <taxon>Clostridia</taxon>
        <taxon>Eubacteriales</taxon>
        <taxon>Clostridiaceae</taxon>
        <taxon>Clostridium</taxon>
    </lineage>
</organism>
<evidence type="ECO:0000256" key="3">
    <source>
        <dbReference type="ARBA" id="ARBA00022840"/>
    </source>
</evidence>
<evidence type="ECO:0000256" key="1">
    <source>
        <dbReference type="ARBA" id="ARBA00022448"/>
    </source>
</evidence>
<dbReference type="InterPro" id="IPR003439">
    <property type="entry name" value="ABC_transporter-like_ATP-bd"/>
</dbReference>
<dbReference type="PROSITE" id="PS00211">
    <property type="entry name" value="ABC_TRANSPORTER_1"/>
    <property type="match status" value="1"/>
</dbReference>
<accession>A0ABS6F2E2</accession>
<dbReference type="InterPro" id="IPR013563">
    <property type="entry name" value="Oligopep_ABC_C"/>
</dbReference>
<dbReference type="GO" id="GO:0005524">
    <property type="term" value="F:ATP binding"/>
    <property type="evidence" value="ECO:0007669"/>
    <property type="project" value="UniProtKB-KW"/>
</dbReference>
<dbReference type="PANTHER" id="PTHR43776:SF8">
    <property type="entry name" value="ABC TRANSPORTER, ATP-BINDING PROTEIN"/>
    <property type="match status" value="1"/>
</dbReference>
<dbReference type="Pfam" id="PF00005">
    <property type="entry name" value="ABC_tran"/>
    <property type="match status" value="1"/>
</dbReference>
<dbReference type="InterPro" id="IPR017871">
    <property type="entry name" value="ABC_transporter-like_CS"/>
</dbReference>
<dbReference type="PANTHER" id="PTHR43776">
    <property type="entry name" value="TRANSPORT ATP-BINDING PROTEIN"/>
    <property type="match status" value="1"/>
</dbReference>
<name>A0ABS6F2E2_9CLOT</name>
<dbReference type="PROSITE" id="PS50893">
    <property type="entry name" value="ABC_TRANSPORTER_2"/>
    <property type="match status" value="1"/>
</dbReference>
<keyword evidence="1" id="KW-0813">Transport</keyword>
<feature type="domain" description="ABC transporter" evidence="4">
    <location>
        <begin position="10"/>
        <end position="266"/>
    </location>
</feature>